<feature type="domain" description="Lyase N-terminal" evidence="7">
    <location>
        <begin position="25"/>
        <end position="193"/>
    </location>
</feature>
<accession>A0A8J6QUJ4</accession>
<evidence type="ECO:0000259" key="6">
    <source>
        <dbReference type="Pfam" id="PF02278"/>
    </source>
</evidence>
<dbReference type="InterPro" id="IPR015176">
    <property type="entry name" value="Lyase_N"/>
</dbReference>
<dbReference type="InterPro" id="IPR011013">
    <property type="entry name" value="Gal_mutarotase_sf_dom"/>
</dbReference>
<reference evidence="9" key="1">
    <citation type="journal article" date="2013" name="Int. J. Syst. Evol. Microbiol.">
        <title>Aestuariibaculum suncheonense gen. nov., sp. nov., a marine bacterium of the family Flavobacteriaceae isolated from a tidal flat and emended descriptions of the genera Gaetbulibacter and Tamlana.</title>
        <authorList>
            <person name="Jeong S.H."/>
            <person name="Park M.S."/>
            <person name="Jin H.M."/>
            <person name="Lee K."/>
            <person name="Park W."/>
            <person name="Jeon C.O."/>
        </authorList>
    </citation>
    <scope>NUCLEOTIDE SEQUENCE</scope>
    <source>
        <strain evidence="9">SC17</strain>
    </source>
</reference>
<dbReference type="InterPro" id="IPR011071">
    <property type="entry name" value="Lyase_8-like_C"/>
</dbReference>
<dbReference type="SUPFAM" id="SSF48230">
    <property type="entry name" value="Chondroitin AC/alginate lyase"/>
    <property type="match status" value="1"/>
</dbReference>
<gene>
    <name evidence="9" type="ORF">ICJ84_09515</name>
</gene>
<dbReference type="GO" id="GO:0006027">
    <property type="term" value="P:glycosaminoglycan catabolic process"/>
    <property type="evidence" value="ECO:0007669"/>
    <property type="project" value="InterPro"/>
</dbReference>
<reference evidence="9" key="2">
    <citation type="submission" date="2020-09" db="EMBL/GenBank/DDBJ databases">
        <authorList>
            <person name="Wu Z."/>
        </authorList>
    </citation>
    <scope>NUCLEOTIDE SEQUENCE</scope>
    <source>
        <strain evidence="9">SC17</strain>
    </source>
</reference>
<evidence type="ECO:0000259" key="7">
    <source>
        <dbReference type="Pfam" id="PF09092"/>
    </source>
</evidence>
<evidence type="ECO:0000256" key="2">
    <source>
        <dbReference type="ARBA" id="ARBA00006699"/>
    </source>
</evidence>
<dbReference type="PANTHER" id="PTHR37322:SF3">
    <property type="entry name" value="CHONDROITIN SULFATE ABC EXOLYASE"/>
    <property type="match status" value="1"/>
</dbReference>
<dbReference type="Gene3D" id="2.70.98.10">
    <property type="match status" value="1"/>
</dbReference>
<dbReference type="InterPro" id="IPR008979">
    <property type="entry name" value="Galactose-bd-like_sf"/>
</dbReference>
<evidence type="ECO:0000313" key="9">
    <source>
        <dbReference type="EMBL" id="MBD0835674.1"/>
    </source>
</evidence>
<dbReference type="InterPro" id="IPR014718">
    <property type="entry name" value="GH-type_carb-bd"/>
</dbReference>
<organism evidence="9 10">
    <name type="scientific">Aestuariibaculum suncheonense</name>
    <dbReference type="NCBI Taxonomy" id="1028745"/>
    <lineage>
        <taxon>Bacteria</taxon>
        <taxon>Pseudomonadati</taxon>
        <taxon>Bacteroidota</taxon>
        <taxon>Flavobacteriia</taxon>
        <taxon>Flavobacteriales</taxon>
        <taxon>Flavobacteriaceae</taxon>
    </lineage>
</organism>
<evidence type="ECO:0000259" key="8">
    <source>
        <dbReference type="Pfam" id="PF09093"/>
    </source>
</evidence>
<dbReference type="GO" id="GO:0005975">
    <property type="term" value="P:carbohydrate metabolic process"/>
    <property type="evidence" value="ECO:0007669"/>
    <property type="project" value="InterPro"/>
</dbReference>
<sequence>MRLIAFKIFVLLSTLGFSQEEKPAVESFESDKTLELYKVSNGNLSISKAHRRFGETSLQWNWNNEGSFSTSNFKILSHDESPLEYGDHFPASPTLALSIYNETPKYNKITIAFEKDGVKQVWFDLELSFKGWRRIWVPFYEMQGNAPQKGASVDYDLFKVSTEANTGTLFFDDIIFSQYQDDRHQYPDMLVPFIKSDQDLSKDHWMPLISNYKRIEAVEAAPVSMAIRLDLKRFETAIDQDLTIDKKYKVYINTLRDMFNNLKLEDNGTTVLGPPLTFKEQQEYFNKKQQGAKIFNDIKDLGTVLKKLANFHDRATPAEREEIESMFLAGTKYFLDQGWQVGANGGTRHHIGYNVIELTEAFYVMRHFLYDNDLLNDVGASLHWLFNLGMILGDEKDFHVNIDYLNTQSYYHLMLIFLFDSQEKQAALLRAYSKYISIILAQQKEEWGFKVDGTAWHHNGHYPAYGIGAFKSVPKVINTLAGTRFRIATEGHANFRNAFLASRIYSQLYNWGFGNAGRHPLENNGIESLQEQFLLMANAGNPEGTSKIDEEVAAAYLRLWGKDDIMNKTIFTDVNGIHSERLDGYFIFPYAATSVQRRKDWAAIMKGYSKYVWASEIYVSENRYGRYPANGTVELLNNKGETGSGFRQEGWDWNRYPGATIIYLPLEELEAKMPLIMFRSNETFAGAAHLNGNGIFGMVLNEGKGSNADGPETKVGYPGKLKAKKSVFSFGDKLICIGTDISSIDEKNPTQTNLFQTFLEDTKSPLITSLERIKKFPYQGELNSQDSNKNWLIDPYGNGYYILSKTPVQIKKDKQQSYHNKYSVNTGNMNPKGKGAKETEGDYASAWIDHGLAPKDAAYQYVIYPFLREDEQSKFNEIVKNDTSFEIKRADSIAHIVLDKESNTMGYVVFEGNKQLENGLLKEVSTPSLIMLQEKGDKEITLSVVQPDLNFPVKENGKFENYSQPVNLILTIKGKWDVINESTVRSIDNSNENTRITLECVNGFSKGLELIKR</sequence>
<dbReference type="Pfam" id="PF02278">
    <property type="entry name" value="Lyase_8"/>
    <property type="match status" value="1"/>
</dbReference>
<dbReference type="GO" id="GO:0005576">
    <property type="term" value="C:extracellular region"/>
    <property type="evidence" value="ECO:0007669"/>
    <property type="project" value="InterPro"/>
</dbReference>
<dbReference type="GO" id="GO:0042597">
    <property type="term" value="C:periplasmic space"/>
    <property type="evidence" value="ECO:0007669"/>
    <property type="project" value="TreeGrafter"/>
</dbReference>
<dbReference type="Gene3D" id="2.60.220.10">
    <property type="entry name" value="Polysaccharide lyase family 8-like, C-terminal"/>
    <property type="match status" value="1"/>
</dbReference>
<dbReference type="SUPFAM" id="SSF74650">
    <property type="entry name" value="Galactose mutarotase-like"/>
    <property type="match status" value="1"/>
</dbReference>
<comment type="subunit">
    <text evidence="3">Monomer.</text>
</comment>
<dbReference type="InterPro" id="IPR003159">
    <property type="entry name" value="Lyase_8_central_dom"/>
</dbReference>
<dbReference type="InterPro" id="IPR008929">
    <property type="entry name" value="Chondroitin_lyas"/>
</dbReference>
<dbReference type="GO" id="GO:0030246">
    <property type="term" value="F:carbohydrate binding"/>
    <property type="evidence" value="ECO:0007669"/>
    <property type="project" value="InterPro"/>
</dbReference>
<dbReference type="SUPFAM" id="SSF49863">
    <property type="entry name" value="Hyaluronate lyase-like, C-terminal domain"/>
    <property type="match status" value="1"/>
</dbReference>
<comment type="caution">
    <text evidence="9">The sequence shown here is derived from an EMBL/GenBank/DDBJ whole genome shotgun (WGS) entry which is preliminary data.</text>
</comment>
<dbReference type="Gene3D" id="1.50.10.100">
    <property type="entry name" value="Chondroitin AC/alginate lyase"/>
    <property type="match status" value="1"/>
</dbReference>
<feature type="domain" description="Polysaccharide lyase family 8 central" evidence="6">
    <location>
        <begin position="588"/>
        <end position="865"/>
    </location>
</feature>
<dbReference type="InterPro" id="IPR015177">
    <property type="entry name" value="Lyase_catalyt"/>
</dbReference>
<dbReference type="Gene3D" id="2.60.120.430">
    <property type="entry name" value="Galactose-binding lectin"/>
    <property type="match status" value="1"/>
</dbReference>
<evidence type="ECO:0000256" key="5">
    <source>
        <dbReference type="ARBA" id="ARBA00023239"/>
    </source>
</evidence>
<proteinExistence type="inferred from homology"/>
<evidence type="ECO:0000256" key="4">
    <source>
        <dbReference type="ARBA" id="ARBA00022837"/>
    </source>
</evidence>
<keyword evidence="5" id="KW-0456">Lyase</keyword>
<name>A0A8J6QUJ4_9FLAO</name>
<dbReference type="EMBL" id="JACVXC010000003">
    <property type="protein sequence ID" value="MBD0835674.1"/>
    <property type="molecule type" value="Genomic_DNA"/>
</dbReference>
<evidence type="ECO:0000313" key="10">
    <source>
        <dbReference type="Proteomes" id="UP000602057"/>
    </source>
</evidence>
<dbReference type="Proteomes" id="UP000602057">
    <property type="component" value="Unassembled WGS sequence"/>
</dbReference>
<dbReference type="InterPro" id="IPR039174">
    <property type="entry name" value="Chondroitin_ABC_lyase"/>
</dbReference>
<comment type="cofactor">
    <cofactor evidence="1">
        <name>Ca(2+)</name>
        <dbReference type="ChEBI" id="CHEBI:29108"/>
    </cofactor>
</comment>
<dbReference type="GO" id="GO:0016837">
    <property type="term" value="F:carbon-oxygen lyase activity, acting on polysaccharides"/>
    <property type="evidence" value="ECO:0007669"/>
    <property type="project" value="TreeGrafter"/>
</dbReference>
<evidence type="ECO:0000256" key="3">
    <source>
        <dbReference type="ARBA" id="ARBA00011245"/>
    </source>
</evidence>
<keyword evidence="4" id="KW-0106">Calcium</keyword>
<dbReference type="Pfam" id="PF09093">
    <property type="entry name" value="Lyase_catalyt"/>
    <property type="match status" value="1"/>
</dbReference>
<dbReference type="AlphaFoldDB" id="A0A8J6QUJ4"/>
<keyword evidence="10" id="KW-1185">Reference proteome</keyword>
<dbReference type="SUPFAM" id="SSF49785">
    <property type="entry name" value="Galactose-binding domain-like"/>
    <property type="match status" value="1"/>
</dbReference>
<dbReference type="Pfam" id="PF09092">
    <property type="entry name" value="Lyase_N"/>
    <property type="match status" value="1"/>
</dbReference>
<evidence type="ECO:0000256" key="1">
    <source>
        <dbReference type="ARBA" id="ARBA00001913"/>
    </source>
</evidence>
<comment type="similarity">
    <text evidence="2">Belongs to the polysaccharide lyase 8 family.</text>
</comment>
<dbReference type="RefSeq" id="WP_188216164.1">
    <property type="nucleotide sequence ID" value="NZ_BAABGH010000011.1"/>
</dbReference>
<feature type="domain" description="Lyase catalytic" evidence="8">
    <location>
        <begin position="223"/>
        <end position="562"/>
    </location>
</feature>
<protein>
    <submittedName>
        <fullName evidence="9">Uncharacterized protein</fullName>
    </submittedName>
</protein>
<dbReference type="PANTHER" id="PTHR37322">
    <property type="match status" value="1"/>
</dbReference>